<gene>
    <name evidence="12" type="ORF">BaRGS_00027094</name>
</gene>
<feature type="transmembrane region" description="Helical" evidence="11">
    <location>
        <begin position="455"/>
        <end position="472"/>
    </location>
</feature>
<dbReference type="EMBL" id="JACVVK020000258">
    <property type="protein sequence ID" value="KAK7481721.1"/>
    <property type="molecule type" value="Genomic_DNA"/>
</dbReference>
<dbReference type="PANTHER" id="PTHR11923">
    <property type="entry name" value="SCAVENGER RECEPTOR CLASS B TYPE-1 SR-B1"/>
    <property type="match status" value="1"/>
</dbReference>
<keyword evidence="4 11" id="KW-0812">Transmembrane</keyword>
<evidence type="ECO:0000256" key="9">
    <source>
        <dbReference type="ARBA" id="ARBA00023180"/>
    </source>
</evidence>
<comment type="caution">
    <text evidence="12">The sequence shown here is derived from an EMBL/GenBank/DDBJ whole genome shotgun (WGS) entry which is preliminary data.</text>
</comment>
<evidence type="ECO:0000256" key="6">
    <source>
        <dbReference type="ARBA" id="ARBA00023136"/>
    </source>
</evidence>
<dbReference type="PRINTS" id="PR01609">
    <property type="entry name" value="CD36FAMILY"/>
</dbReference>
<evidence type="ECO:0000256" key="10">
    <source>
        <dbReference type="SAM" id="MobiDB-lite"/>
    </source>
</evidence>
<dbReference type="PRINTS" id="PR01610">
    <property type="entry name" value="CD36ANTIGEN"/>
</dbReference>
<dbReference type="InterPro" id="IPR002159">
    <property type="entry name" value="CD36_fam"/>
</dbReference>
<evidence type="ECO:0000256" key="4">
    <source>
        <dbReference type="ARBA" id="ARBA00022692"/>
    </source>
</evidence>
<evidence type="ECO:0000256" key="3">
    <source>
        <dbReference type="ARBA" id="ARBA00022475"/>
    </source>
</evidence>
<name>A0ABD0K3X0_9CAEN</name>
<feature type="compositionally biased region" description="Pro residues" evidence="10">
    <location>
        <begin position="518"/>
        <end position="535"/>
    </location>
</feature>
<evidence type="ECO:0000256" key="8">
    <source>
        <dbReference type="ARBA" id="ARBA00023170"/>
    </source>
</evidence>
<feature type="compositionally biased region" description="Basic and acidic residues" evidence="10">
    <location>
        <begin position="503"/>
        <end position="516"/>
    </location>
</feature>
<dbReference type="PANTHER" id="PTHR11923:SF51">
    <property type="entry name" value="LYSOSOME MEMBRANE PROTEIN 2"/>
    <property type="match status" value="1"/>
</dbReference>
<dbReference type="GO" id="GO:0005886">
    <property type="term" value="C:plasma membrane"/>
    <property type="evidence" value="ECO:0007669"/>
    <property type="project" value="UniProtKB-SubCell"/>
</dbReference>
<evidence type="ECO:0008006" key="14">
    <source>
        <dbReference type="Google" id="ProtNLM"/>
    </source>
</evidence>
<accession>A0ABD0K3X0</accession>
<evidence type="ECO:0000256" key="1">
    <source>
        <dbReference type="ARBA" id="ARBA00004651"/>
    </source>
</evidence>
<evidence type="ECO:0000313" key="12">
    <source>
        <dbReference type="EMBL" id="KAK7481721.1"/>
    </source>
</evidence>
<proteinExistence type="inferred from homology"/>
<dbReference type="Pfam" id="PF01130">
    <property type="entry name" value="CD36"/>
    <property type="match status" value="1"/>
</dbReference>
<reference evidence="12 13" key="1">
    <citation type="journal article" date="2023" name="Sci. Data">
        <title>Genome assembly of the Korean intertidal mud-creeper Batillaria attramentaria.</title>
        <authorList>
            <person name="Patra A.K."/>
            <person name="Ho P.T."/>
            <person name="Jun S."/>
            <person name="Lee S.J."/>
            <person name="Kim Y."/>
            <person name="Won Y.J."/>
        </authorList>
    </citation>
    <scope>NUCLEOTIDE SEQUENCE [LARGE SCALE GENOMIC DNA]</scope>
    <source>
        <strain evidence="12">Wonlab-2016</strain>
    </source>
</reference>
<protein>
    <recommendedName>
        <fullName evidence="14">Scavenger receptor class B member 1</fullName>
    </recommendedName>
</protein>
<sequence>MVSLSRRSLCVVFGVGVVLLAGGGIMIPVVNMLVKDKIKQTVIISNTSELYDVWSEPPLPIYMQFYMFNLSNPAEVKQGKKPFLVQRGPYTYREHRKKYDITFNENGTVTYRQKRTFFFEREMSVGDVETDLIVTANPPVLAVIEAMQHAPPALRTLVSIALRTQQEDIFMTHTVNETLFGYTDPALKILQSQFPDWFYTDYVGYFINKNDTDDGLYTVFTGKNDISNLGQIDMYNGSRYVSYWTTPWANMINGSDGTISPPFEHDTKQAPMFSSDVCRSVFGVYSEDVKTTQGIPLRRFLGSPLELANVTENPDNIGFCTPDETKCLPSGLLNISNCQIVDYFKIPVVVSFPHFYLADPTVQDSVGGLHPVAEEHQTAVDLEPWTGLVLRAFKRLQINMYLTNVQGFSQTANVPTVFLPIFWMNESAVVDDKHATMLQRQLFVPLEVTAVLEKVFMIVGGVLVVFVFGMSCRQRYTRFKQTALPPGPIPSTSSISFAPPRMRNGERMPLLRERGNEQPPPPPPARNLPTVPPPTSARNQSEA</sequence>
<keyword evidence="13" id="KW-1185">Reference proteome</keyword>
<evidence type="ECO:0000313" key="13">
    <source>
        <dbReference type="Proteomes" id="UP001519460"/>
    </source>
</evidence>
<keyword evidence="7" id="KW-1015">Disulfide bond</keyword>
<feature type="region of interest" description="Disordered" evidence="10">
    <location>
        <begin position="487"/>
        <end position="543"/>
    </location>
</feature>
<dbReference type="InterPro" id="IPR005428">
    <property type="entry name" value="CD36/SCARB1/SNMP1"/>
</dbReference>
<keyword evidence="8" id="KW-0675">Receptor</keyword>
<dbReference type="AlphaFoldDB" id="A0ABD0K3X0"/>
<comment type="similarity">
    <text evidence="2">Belongs to the CD36 family.</text>
</comment>
<evidence type="ECO:0000256" key="7">
    <source>
        <dbReference type="ARBA" id="ARBA00023157"/>
    </source>
</evidence>
<keyword evidence="3" id="KW-1003">Cell membrane</keyword>
<dbReference type="Proteomes" id="UP001519460">
    <property type="component" value="Unassembled WGS sequence"/>
</dbReference>
<keyword evidence="5 11" id="KW-1133">Transmembrane helix</keyword>
<organism evidence="12 13">
    <name type="scientific">Batillaria attramentaria</name>
    <dbReference type="NCBI Taxonomy" id="370345"/>
    <lineage>
        <taxon>Eukaryota</taxon>
        <taxon>Metazoa</taxon>
        <taxon>Spiralia</taxon>
        <taxon>Lophotrochozoa</taxon>
        <taxon>Mollusca</taxon>
        <taxon>Gastropoda</taxon>
        <taxon>Caenogastropoda</taxon>
        <taxon>Sorbeoconcha</taxon>
        <taxon>Cerithioidea</taxon>
        <taxon>Batillariidae</taxon>
        <taxon>Batillaria</taxon>
    </lineage>
</organism>
<keyword evidence="9" id="KW-0325">Glycoprotein</keyword>
<evidence type="ECO:0000256" key="11">
    <source>
        <dbReference type="SAM" id="Phobius"/>
    </source>
</evidence>
<keyword evidence="6 11" id="KW-0472">Membrane</keyword>
<evidence type="ECO:0000256" key="5">
    <source>
        <dbReference type="ARBA" id="ARBA00022989"/>
    </source>
</evidence>
<comment type="subcellular location">
    <subcellularLocation>
        <location evidence="1">Cell membrane</location>
        <topology evidence="1">Multi-pass membrane protein</topology>
    </subcellularLocation>
</comment>
<evidence type="ECO:0000256" key="2">
    <source>
        <dbReference type="ARBA" id="ARBA00010532"/>
    </source>
</evidence>